<sequence>MYKYNLLHVAFILCMSLCGVFSIMEEIPMPPALKGCLKKETKKNSIIEVPTEPINTLCEDSFLMQNTRTTVKFEPSQKDIDVVNSILKRFLVKQRRLKRQIGEVRWRLRRPKRKEIRRLTRSEWKRLTSAFQVIKRTT</sequence>
<gene>
    <name evidence="2" type="ORF">KUTeg_018820</name>
</gene>
<feature type="signal peptide" evidence="1">
    <location>
        <begin position="1"/>
        <end position="22"/>
    </location>
</feature>
<reference evidence="2 3" key="1">
    <citation type="submission" date="2022-12" db="EMBL/GenBank/DDBJ databases">
        <title>Chromosome-level genome of Tegillarca granosa.</title>
        <authorList>
            <person name="Kim J."/>
        </authorList>
    </citation>
    <scope>NUCLEOTIDE SEQUENCE [LARGE SCALE GENOMIC DNA]</scope>
    <source>
        <strain evidence="2">Teg-2019</strain>
        <tissue evidence="2">Adductor muscle</tissue>
    </source>
</reference>
<evidence type="ECO:0000256" key="1">
    <source>
        <dbReference type="SAM" id="SignalP"/>
    </source>
</evidence>
<dbReference type="Proteomes" id="UP001217089">
    <property type="component" value="Unassembled WGS sequence"/>
</dbReference>
<keyword evidence="1" id="KW-0732">Signal</keyword>
<feature type="chain" id="PRO_5045123672" evidence="1">
    <location>
        <begin position="23"/>
        <end position="138"/>
    </location>
</feature>
<protein>
    <submittedName>
        <fullName evidence="2">Uncharacterized protein</fullName>
    </submittedName>
</protein>
<comment type="caution">
    <text evidence="2">The sequence shown here is derived from an EMBL/GenBank/DDBJ whole genome shotgun (WGS) entry which is preliminary data.</text>
</comment>
<name>A0ABQ9EAN9_TEGGR</name>
<dbReference type="EMBL" id="JARBDR010000917">
    <property type="protein sequence ID" value="KAJ8302424.1"/>
    <property type="molecule type" value="Genomic_DNA"/>
</dbReference>
<accession>A0ABQ9EAN9</accession>
<evidence type="ECO:0000313" key="2">
    <source>
        <dbReference type="EMBL" id="KAJ8302424.1"/>
    </source>
</evidence>
<proteinExistence type="predicted"/>
<keyword evidence="3" id="KW-1185">Reference proteome</keyword>
<evidence type="ECO:0000313" key="3">
    <source>
        <dbReference type="Proteomes" id="UP001217089"/>
    </source>
</evidence>
<organism evidence="2 3">
    <name type="scientific">Tegillarca granosa</name>
    <name type="common">Malaysian cockle</name>
    <name type="synonym">Anadara granosa</name>
    <dbReference type="NCBI Taxonomy" id="220873"/>
    <lineage>
        <taxon>Eukaryota</taxon>
        <taxon>Metazoa</taxon>
        <taxon>Spiralia</taxon>
        <taxon>Lophotrochozoa</taxon>
        <taxon>Mollusca</taxon>
        <taxon>Bivalvia</taxon>
        <taxon>Autobranchia</taxon>
        <taxon>Pteriomorphia</taxon>
        <taxon>Arcoida</taxon>
        <taxon>Arcoidea</taxon>
        <taxon>Arcidae</taxon>
        <taxon>Tegillarca</taxon>
    </lineage>
</organism>